<proteinExistence type="predicted"/>
<dbReference type="InterPro" id="IPR007021">
    <property type="entry name" value="DUF659"/>
</dbReference>
<feature type="region of interest" description="Disordered" evidence="1">
    <location>
        <begin position="1"/>
        <end position="30"/>
    </location>
</feature>
<sequence length="454" mass="52102">MVVMANVDQDSNLDGATEGSSNANAAMKRNSDDPRWNYGTLCDPLNKDAIKCNLCGFICKAGITRLKYHVSGLKGDCVAICKNASKEDKVVCVALIEQPKEDKIAKRKQEEEMRAEVEIEVEDNEFYARSKKKRQSNLRPLDKFTNPINPEDPFLNMRQQNLLDAPSKERTHSLHQLCARWMESLLKEEVHKTEGLLKKQEEEWERSGYSIMTDGWTNKKRRNIMNFCVNSREGTIFHSFVECCKDSHTGPFIFDYVEKCIEDVGAQNMIQVVTDNASNNMAATKLLIEKRPDKFTKCKDILRPGVTRFATKFLTLQIKLLQLADGDRKASMGFLYGELRQANEYIKMAFEIVEIKYCSIIEIIETRAKCRINSPLHMTTYLLNPYFFYNDQSIKDNVMVSDAIFICVEKFFRDDIDKQAQVINMELPKYKEKEGDFGRILAAKGCSENSSSYC</sequence>
<dbReference type="PANTHER" id="PTHR32166:SF74">
    <property type="entry name" value="OS05G0256350 PROTEIN"/>
    <property type="match status" value="1"/>
</dbReference>
<evidence type="ECO:0000256" key="1">
    <source>
        <dbReference type="SAM" id="MobiDB-lite"/>
    </source>
</evidence>
<dbReference type="Proteomes" id="UP000235145">
    <property type="component" value="Unassembled WGS sequence"/>
</dbReference>
<organism evidence="3 4">
    <name type="scientific">Lactuca sativa</name>
    <name type="common">Garden lettuce</name>
    <dbReference type="NCBI Taxonomy" id="4236"/>
    <lineage>
        <taxon>Eukaryota</taxon>
        <taxon>Viridiplantae</taxon>
        <taxon>Streptophyta</taxon>
        <taxon>Embryophyta</taxon>
        <taxon>Tracheophyta</taxon>
        <taxon>Spermatophyta</taxon>
        <taxon>Magnoliopsida</taxon>
        <taxon>eudicotyledons</taxon>
        <taxon>Gunneridae</taxon>
        <taxon>Pentapetalae</taxon>
        <taxon>asterids</taxon>
        <taxon>campanulids</taxon>
        <taxon>Asterales</taxon>
        <taxon>Asteraceae</taxon>
        <taxon>Cichorioideae</taxon>
        <taxon>Cichorieae</taxon>
        <taxon>Lactucinae</taxon>
        <taxon>Lactuca</taxon>
    </lineage>
</organism>
<dbReference type="SUPFAM" id="SSF53098">
    <property type="entry name" value="Ribonuclease H-like"/>
    <property type="match status" value="1"/>
</dbReference>
<evidence type="ECO:0000313" key="4">
    <source>
        <dbReference type="Proteomes" id="UP000235145"/>
    </source>
</evidence>
<name>A0A9R1UM27_LACSA</name>
<feature type="domain" description="DUF659" evidence="2">
    <location>
        <begin position="183"/>
        <end position="295"/>
    </location>
</feature>
<feature type="compositionally biased region" description="Polar residues" evidence="1">
    <location>
        <begin position="8"/>
        <end position="24"/>
    </location>
</feature>
<accession>A0A9R1UM27</accession>
<dbReference type="Pfam" id="PF04937">
    <property type="entry name" value="DUF659"/>
    <property type="match status" value="1"/>
</dbReference>
<gene>
    <name evidence="3" type="ORF">LSAT_V11C800441660</name>
</gene>
<dbReference type="InterPro" id="IPR012337">
    <property type="entry name" value="RNaseH-like_sf"/>
</dbReference>
<evidence type="ECO:0000313" key="3">
    <source>
        <dbReference type="EMBL" id="KAJ0189296.1"/>
    </source>
</evidence>
<reference evidence="3 4" key="1">
    <citation type="journal article" date="2017" name="Nat. Commun.">
        <title>Genome assembly with in vitro proximity ligation data and whole-genome triplication in lettuce.</title>
        <authorList>
            <person name="Reyes-Chin-Wo S."/>
            <person name="Wang Z."/>
            <person name="Yang X."/>
            <person name="Kozik A."/>
            <person name="Arikit S."/>
            <person name="Song C."/>
            <person name="Xia L."/>
            <person name="Froenicke L."/>
            <person name="Lavelle D.O."/>
            <person name="Truco M.J."/>
            <person name="Xia R."/>
            <person name="Zhu S."/>
            <person name="Xu C."/>
            <person name="Xu H."/>
            <person name="Xu X."/>
            <person name="Cox K."/>
            <person name="Korf I."/>
            <person name="Meyers B.C."/>
            <person name="Michelmore R.W."/>
        </authorList>
    </citation>
    <scope>NUCLEOTIDE SEQUENCE [LARGE SCALE GENOMIC DNA]</scope>
    <source>
        <strain evidence="4">cv. Salinas</strain>
        <tissue evidence="3">Seedlings</tissue>
    </source>
</reference>
<dbReference type="EMBL" id="NBSK02000008">
    <property type="protein sequence ID" value="KAJ0189296.1"/>
    <property type="molecule type" value="Genomic_DNA"/>
</dbReference>
<evidence type="ECO:0000259" key="2">
    <source>
        <dbReference type="Pfam" id="PF04937"/>
    </source>
</evidence>
<dbReference type="PANTHER" id="PTHR32166">
    <property type="entry name" value="OSJNBA0013A04.12 PROTEIN"/>
    <property type="match status" value="1"/>
</dbReference>
<keyword evidence="4" id="KW-1185">Reference proteome</keyword>
<comment type="caution">
    <text evidence="3">The sequence shown here is derived from an EMBL/GenBank/DDBJ whole genome shotgun (WGS) entry which is preliminary data.</text>
</comment>
<dbReference type="AlphaFoldDB" id="A0A9R1UM27"/>
<protein>
    <recommendedName>
        <fullName evidence="2">DUF659 domain-containing protein</fullName>
    </recommendedName>
</protein>